<protein>
    <submittedName>
        <fullName evidence="2">V8-like Glu-specific endopeptidase</fullName>
    </submittedName>
</protein>
<dbReference type="Pfam" id="PF13365">
    <property type="entry name" value="Trypsin_2"/>
    <property type="match status" value="1"/>
</dbReference>
<gene>
    <name evidence="2" type="ORF">CLV43_111296</name>
</gene>
<dbReference type="InterPro" id="IPR009003">
    <property type="entry name" value="Peptidase_S1_PA"/>
</dbReference>
<dbReference type="OrthoDB" id="1855925at2"/>
<evidence type="ECO:0000256" key="1">
    <source>
        <dbReference type="ARBA" id="ARBA00022729"/>
    </source>
</evidence>
<dbReference type="Proteomes" id="UP000239494">
    <property type="component" value="Unassembled WGS sequence"/>
</dbReference>
<keyword evidence="1" id="KW-0732">Signal</keyword>
<reference evidence="2 3" key="1">
    <citation type="submission" date="2018-03" db="EMBL/GenBank/DDBJ databases">
        <title>Genomic Encyclopedia of Archaeal and Bacterial Type Strains, Phase II (KMG-II): from individual species to whole genera.</title>
        <authorList>
            <person name="Goeker M."/>
        </authorList>
    </citation>
    <scope>NUCLEOTIDE SEQUENCE [LARGE SCALE GENOMIC DNA]</scope>
    <source>
        <strain evidence="2 3">DSM 44720</strain>
    </source>
</reference>
<dbReference type="InterPro" id="IPR043504">
    <property type="entry name" value="Peptidase_S1_PA_chymotrypsin"/>
</dbReference>
<proteinExistence type="predicted"/>
<evidence type="ECO:0000313" key="3">
    <source>
        <dbReference type="Proteomes" id="UP000239494"/>
    </source>
</evidence>
<dbReference type="InterPro" id="IPR050966">
    <property type="entry name" value="Glutamyl_endopeptidase"/>
</dbReference>
<dbReference type="SUPFAM" id="SSF50494">
    <property type="entry name" value="Trypsin-like serine proteases"/>
    <property type="match status" value="1"/>
</dbReference>
<organism evidence="2 3">
    <name type="scientific">Umezawaea tangerina</name>
    <dbReference type="NCBI Taxonomy" id="84725"/>
    <lineage>
        <taxon>Bacteria</taxon>
        <taxon>Bacillati</taxon>
        <taxon>Actinomycetota</taxon>
        <taxon>Actinomycetes</taxon>
        <taxon>Pseudonocardiales</taxon>
        <taxon>Pseudonocardiaceae</taxon>
        <taxon>Umezawaea</taxon>
    </lineage>
</organism>
<dbReference type="EMBL" id="PVTF01000011">
    <property type="protein sequence ID" value="PRY36924.1"/>
    <property type="molecule type" value="Genomic_DNA"/>
</dbReference>
<dbReference type="Gene3D" id="2.40.10.10">
    <property type="entry name" value="Trypsin-like serine proteases"/>
    <property type="match status" value="2"/>
</dbReference>
<dbReference type="PANTHER" id="PTHR15462">
    <property type="entry name" value="SERINE PROTEASE"/>
    <property type="match status" value="1"/>
</dbReference>
<sequence length="239" mass="26084">MNATPVENPTIPPRSTVGYLAMQWSTDGGWAYGSGALIDDRHVLTCSHNLIDALTDPLPRGQATQVFFYRAYNQARPADPPPSGARVSAGYFNVNFRNGQDAWDVGVCLLAAPVQVPPPFAYFQPTVTGEEIVGENVKLTGYPGPHRGRMYEDVDPVDGVHIDTNTLIYTHDTWGGNSGSPVWTYDTDHDRVLQHGIHVSRQPMELRRAVLVTRPVLSWIQYACGQPAPAGGGFTLIGL</sequence>
<comment type="caution">
    <text evidence="2">The sequence shown here is derived from an EMBL/GenBank/DDBJ whole genome shotgun (WGS) entry which is preliminary data.</text>
</comment>
<name>A0A2T0SU37_9PSEU</name>
<evidence type="ECO:0000313" key="2">
    <source>
        <dbReference type="EMBL" id="PRY36924.1"/>
    </source>
</evidence>
<dbReference type="PANTHER" id="PTHR15462:SF8">
    <property type="entry name" value="SERINE PROTEASE"/>
    <property type="match status" value="1"/>
</dbReference>
<dbReference type="AlphaFoldDB" id="A0A2T0SU37"/>
<keyword evidence="3" id="KW-1185">Reference proteome</keyword>
<accession>A0A2T0SU37</accession>